<dbReference type="InterPro" id="IPR031949">
    <property type="entry name" value="DUF4776"/>
</dbReference>
<proteinExistence type="predicted"/>
<feature type="region of interest" description="Disordered" evidence="1">
    <location>
        <begin position="396"/>
        <end position="415"/>
    </location>
</feature>
<feature type="domain" description="DUF4776" evidence="2">
    <location>
        <begin position="649"/>
        <end position="853"/>
    </location>
</feature>
<feature type="compositionally biased region" description="Basic and acidic residues" evidence="1">
    <location>
        <begin position="343"/>
        <end position="354"/>
    </location>
</feature>
<reference evidence="3 4" key="1">
    <citation type="journal article" date="2021" name="J. Hered.">
        <title>A chromosome-level genome assembly of the parasitoid wasp, Cotesia glomerata (Hymenoptera: Braconidae).</title>
        <authorList>
            <person name="Pinto B.J."/>
            <person name="Weis J.J."/>
            <person name="Gamble T."/>
            <person name="Ode P.J."/>
            <person name="Paul R."/>
            <person name="Zaspel J.M."/>
        </authorList>
    </citation>
    <scope>NUCLEOTIDE SEQUENCE [LARGE SCALE GENOMIC DNA]</scope>
    <source>
        <strain evidence="3">CgM1</strain>
    </source>
</reference>
<dbReference type="Pfam" id="PF14924">
    <property type="entry name" value="MAP10_N"/>
    <property type="match status" value="1"/>
</dbReference>
<feature type="region of interest" description="Disordered" evidence="1">
    <location>
        <begin position="59"/>
        <end position="84"/>
    </location>
</feature>
<comment type="caution">
    <text evidence="3">The sequence shown here is derived from an EMBL/GenBank/DDBJ whole genome shotgun (WGS) entry which is preliminary data.</text>
</comment>
<keyword evidence="4" id="KW-1185">Reference proteome</keyword>
<evidence type="ECO:0000313" key="4">
    <source>
        <dbReference type="Proteomes" id="UP000826195"/>
    </source>
</evidence>
<feature type="compositionally biased region" description="Basic and acidic residues" evidence="1">
    <location>
        <begin position="60"/>
        <end position="82"/>
    </location>
</feature>
<feature type="region of interest" description="Disordered" evidence="1">
    <location>
        <begin position="336"/>
        <end position="365"/>
    </location>
</feature>
<evidence type="ECO:0000259" key="2">
    <source>
        <dbReference type="Pfam" id="PF16003"/>
    </source>
</evidence>
<dbReference type="EMBL" id="JAHXZJ010000001">
    <property type="protein sequence ID" value="KAH0568736.1"/>
    <property type="molecule type" value="Genomic_DNA"/>
</dbReference>
<sequence>MESIKEEILYLVEVGVHDLELTKEKIHEATNKDFLVKIKFLSLPVFVMSLNDFESILTPSEKEKTDDEQGQVQEEKKQRETEDGNTVFIYESGKSCVFGKRPRDLLREMQTTPLRIGVFCNCDMYPIAETTVLFTGCICDQFAMAMNDSKHMPEPYALNGCWDLKDPGGNPAGKIKVDFKITCKGKFIVTNYQLKGKYSPPVLIPLVPQPDREEGQTVDPETPENQEIKAKAPRKKAPKIGINDPEFESLTEAEKLNDSQYRRLIYQLYPNERTCGCCSPTNAERYGGWCNSRNNNGNIDSRNHKSSKIRSDFPVRCGGCASSCCSSAWTTRWRQRQQQHGQQRFERPSTVEERKKRKGLNNGNDDKVLHFMSRYCVENQPSNELYNGTYCSDERIRGGGGSTREEDPGKPARGVEELKNSEWPGLALSECPKNSTYPMRYDDIPASNQIQTYYLSSRFKSTCPGSSDERNILNSRKSTKHSDTCRRKKCPHIDCLTRAFEEAQEFVDSLGKVPGLPGLGLMDPSASPYYRAPRDFKRVKSELPDEGNPCTSASTSPWTKATPFTIAVPGRNGIVREATVSDDDNYNYKYNYSRYNYGDKDKCNDELNTADVIGPCGERQCKARRKKVHRETVVTEGVETPVEYADEPKKKSYLMRDRDKDRKYKFNRQKDYHAGPRGDGYRKSIKKPKKRKIRKRVNVDFVSRSHSERLYGHKNCNDRLRRVPAHMGWFWTEYQPTGRLKPRIGWRPGAISKQIREMIQAAKIGLIEKRNRPASVPSAMRIGKKLKTKSSTMLKKKQPRKFDFNAEDFKAPPTLYIQRRDGIYYFTMYPVKKESENTPVLDEPMKPVQFKIAPNRDDASGASSSVASDMDIEFSPPAALNRAKKKPDVVHVDTQVRQQDILDAFQPLVPEVKKVKSRKSKKKKKK</sequence>
<gene>
    <name evidence="3" type="ORF">KQX54_021426</name>
</gene>
<dbReference type="Proteomes" id="UP000826195">
    <property type="component" value="Unassembled WGS sequence"/>
</dbReference>
<feature type="region of interest" description="Disordered" evidence="1">
    <location>
        <begin position="210"/>
        <end position="242"/>
    </location>
</feature>
<feature type="compositionally biased region" description="Basic residues" evidence="1">
    <location>
        <begin position="683"/>
        <end position="694"/>
    </location>
</feature>
<feature type="region of interest" description="Disordered" evidence="1">
    <location>
        <begin position="664"/>
        <end position="694"/>
    </location>
</feature>
<protein>
    <recommendedName>
        <fullName evidence="2">DUF4776 domain-containing protein</fullName>
    </recommendedName>
</protein>
<name>A0AAV7J8Q7_COTGL</name>
<accession>A0AAV7J8Q7</accession>
<dbReference type="PANTHER" id="PTHR39079:SF1">
    <property type="entry name" value="GH11706P-RELATED"/>
    <property type="match status" value="1"/>
</dbReference>
<evidence type="ECO:0000313" key="3">
    <source>
        <dbReference type="EMBL" id="KAH0568736.1"/>
    </source>
</evidence>
<feature type="compositionally biased region" description="Basic and acidic residues" evidence="1">
    <location>
        <begin position="664"/>
        <end position="682"/>
    </location>
</feature>
<dbReference type="AlphaFoldDB" id="A0AAV7J8Q7"/>
<dbReference type="Pfam" id="PF16003">
    <property type="entry name" value="DUF4776"/>
    <property type="match status" value="1"/>
</dbReference>
<dbReference type="PANTHER" id="PTHR39079">
    <property type="entry name" value="FI08034P-RELATED"/>
    <property type="match status" value="1"/>
</dbReference>
<evidence type="ECO:0000256" key="1">
    <source>
        <dbReference type="SAM" id="MobiDB-lite"/>
    </source>
</evidence>
<organism evidence="3 4">
    <name type="scientific">Cotesia glomerata</name>
    <name type="common">Lepidopteran parasitic wasp</name>
    <name type="synonym">Apanteles glomeratus</name>
    <dbReference type="NCBI Taxonomy" id="32391"/>
    <lineage>
        <taxon>Eukaryota</taxon>
        <taxon>Metazoa</taxon>
        <taxon>Ecdysozoa</taxon>
        <taxon>Arthropoda</taxon>
        <taxon>Hexapoda</taxon>
        <taxon>Insecta</taxon>
        <taxon>Pterygota</taxon>
        <taxon>Neoptera</taxon>
        <taxon>Endopterygota</taxon>
        <taxon>Hymenoptera</taxon>
        <taxon>Apocrita</taxon>
        <taxon>Ichneumonoidea</taxon>
        <taxon>Braconidae</taxon>
        <taxon>Microgastrinae</taxon>
        <taxon>Cotesia</taxon>
    </lineage>
</organism>